<comment type="caution">
    <text evidence="3">The sequence shown here is derived from an EMBL/GenBank/DDBJ whole genome shotgun (WGS) entry which is preliminary data.</text>
</comment>
<dbReference type="Gene3D" id="3.90.79.10">
    <property type="entry name" value="Nucleoside Triphosphate Pyrophosphohydrolase"/>
    <property type="match status" value="1"/>
</dbReference>
<feature type="domain" description="Nudix hydrolase" evidence="2">
    <location>
        <begin position="12"/>
        <end position="138"/>
    </location>
</feature>
<evidence type="ECO:0000256" key="1">
    <source>
        <dbReference type="ARBA" id="ARBA00022801"/>
    </source>
</evidence>
<keyword evidence="1" id="KW-0378">Hydrolase</keyword>
<dbReference type="EMBL" id="JAVDWA010000001">
    <property type="protein sequence ID" value="MDR7071509.1"/>
    <property type="molecule type" value="Genomic_DNA"/>
</dbReference>
<dbReference type="SUPFAM" id="SSF55811">
    <property type="entry name" value="Nudix"/>
    <property type="match status" value="1"/>
</dbReference>
<organism evidence="3 4">
    <name type="scientific">Fictibacillus barbaricus</name>
    <dbReference type="NCBI Taxonomy" id="182136"/>
    <lineage>
        <taxon>Bacteria</taxon>
        <taxon>Bacillati</taxon>
        <taxon>Bacillota</taxon>
        <taxon>Bacilli</taxon>
        <taxon>Bacillales</taxon>
        <taxon>Fictibacillaceae</taxon>
        <taxon>Fictibacillus</taxon>
    </lineage>
</organism>
<accession>A0ABU1TWB8</accession>
<evidence type="ECO:0000313" key="3">
    <source>
        <dbReference type="EMBL" id="MDR7071509.1"/>
    </source>
</evidence>
<evidence type="ECO:0000313" key="4">
    <source>
        <dbReference type="Proteomes" id="UP001258181"/>
    </source>
</evidence>
<dbReference type="PROSITE" id="PS51462">
    <property type="entry name" value="NUDIX"/>
    <property type="match status" value="1"/>
</dbReference>
<evidence type="ECO:0000259" key="2">
    <source>
        <dbReference type="PROSITE" id="PS51462"/>
    </source>
</evidence>
<dbReference type="Pfam" id="PF00293">
    <property type="entry name" value="NUDIX"/>
    <property type="match status" value="1"/>
</dbReference>
<reference evidence="3 4" key="1">
    <citation type="submission" date="2023-07" db="EMBL/GenBank/DDBJ databases">
        <title>Sorghum-associated microbial communities from plants grown in Nebraska, USA.</title>
        <authorList>
            <person name="Schachtman D."/>
        </authorList>
    </citation>
    <scope>NUCLEOTIDE SEQUENCE [LARGE SCALE GENOMIC DNA]</scope>
    <source>
        <strain evidence="3 4">BE211</strain>
    </source>
</reference>
<dbReference type="InterPro" id="IPR000086">
    <property type="entry name" value="NUDIX_hydrolase_dom"/>
</dbReference>
<dbReference type="InterPro" id="IPR015797">
    <property type="entry name" value="NUDIX_hydrolase-like_dom_sf"/>
</dbReference>
<gene>
    <name evidence="3" type="ORF">J2X07_000484</name>
</gene>
<name>A0ABU1TWB8_9BACL</name>
<dbReference type="RefSeq" id="WP_310256095.1">
    <property type="nucleotide sequence ID" value="NZ_JAVDWA010000001.1"/>
</dbReference>
<dbReference type="Proteomes" id="UP001258181">
    <property type="component" value="Unassembled WGS sequence"/>
</dbReference>
<dbReference type="InterPro" id="IPR020084">
    <property type="entry name" value="NUDIX_hydrolase_CS"/>
</dbReference>
<protein>
    <submittedName>
        <fullName evidence="3">8-oxo-dGTP pyrophosphatase MutT (NUDIX family)</fullName>
    </submittedName>
</protein>
<proteinExistence type="predicted"/>
<keyword evidence="4" id="KW-1185">Reference proteome</keyword>
<dbReference type="PROSITE" id="PS00893">
    <property type="entry name" value="NUDIX_BOX"/>
    <property type="match status" value="1"/>
</dbReference>
<sequence length="148" mass="17183">MIAFIKELPTNKKIASVHCIPITENGMIMMAWDEDEQLLTTIGGRIEGEEKINTALDREVMEEAGITLQDEKIPFASWYWESTNTYTIWFLAKVDEFVSTAFNHEKTGYVIFNFETAKQMISKIEQKSEIRIQILEKAEKIAEDLEWI</sequence>